<dbReference type="Proteomes" id="UP001500729">
    <property type="component" value="Unassembled WGS sequence"/>
</dbReference>
<keyword evidence="2" id="KW-1185">Reference proteome</keyword>
<accession>A0ABP3NCK4</accession>
<dbReference type="EMBL" id="BAAAGS010000033">
    <property type="protein sequence ID" value="GAA0541411.1"/>
    <property type="molecule type" value="Genomic_DNA"/>
</dbReference>
<reference evidence="2" key="1">
    <citation type="journal article" date="2019" name="Int. J. Syst. Evol. Microbiol.">
        <title>The Global Catalogue of Microorganisms (GCM) 10K type strain sequencing project: providing services to taxonomists for standard genome sequencing and annotation.</title>
        <authorList>
            <consortium name="The Broad Institute Genomics Platform"/>
            <consortium name="The Broad Institute Genome Sequencing Center for Infectious Disease"/>
            <person name="Wu L."/>
            <person name="Ma J."/>
        </authorList>
    </citation>
    <scope>NUCLEOTIDE SEQUENCE [LARGE SCALE GENOMIC DNA]</scope>
    <source>
        <strain evidence="2">JCM 10303</strain>
    </source>
</reference>
<evidence type="ECO:0000313" key="1">
    <source>
        <dbReference type="EMBL" id="GAA0541411.1"/>
    </source>
</evidence>
<proteinExistence type="predicted"/>
<evidence type="ECO:0000313" key="2">
    <source>
        <dbReference type="Proteomes" id="UP001500729"/>
    </source>
</evidence>
<protein>
    <submittedName>
        <fullName evidence="1">Uncharacterized protein</fullName>
    </submittedName>
</protein>
<sequence>MWPTEDPMEQLRWRIPCTNPAAENRRVTVLVMGDRVAVVVPPAQILVFEPDEADDLAALLDNAAELAGEESAWASSTPI</sequence>
<organism evidence="1 2">
    <name type="scientific">Saccharopolyspora erythraea</name>
    <name type="common">Streptomyces erythraeus</name>
    <dbReference type="NCBI Taxonomy" id="1836"/>
    <lineage>
        <taxon>Bacteria</taxon>
        <taxon>Bacillati</taxon>
        <taxon>Actinomycetota</taxon>
        <taxon>Actinomycetes</taxon>
        <taxon>Pseudonocardiales</taxon>
        <taxon>Pseudonocardiaceae</taxon>
        <taxon>Saccharopolyspora</taxon>
    </lineage>
</organism>
<name>A0ABP3NCK4_SACER</name>
<gene>
    <name evidence="1" type="ORF">GCM10009533_45530</name>
</gene>
<comment type="caution">
    <text evidence="1">The sequence shown here is derived from an EMBL/GenBank/DDBJ whole genome shotgun (WGS) entry which is preliminary data.</text>
</comment>